<feature type="domain" description="DUF1989" evidence="2">
    <location>
        <begin position="88"/>
        <end position="246"/>
    </location>
</feature>
<feature type="compositionally biased region" description="Pro residues" evidence="1">
    <location>
        <begin position="1"/>
        <end position="11"/>
    </location>
</feature>
<dbReference type="PANTHER" id="PTHR31527">
    <property type="entry name" value="RE64534P"/>
    <property type="match status" value="1"/>
</dbReference>
<gene>
    <name evidence="3" type="ORF">EPUS_01916</name>
</gene>
<feature type="region of interest" description="Disordered" evidence="1">
    <location>
        <begin position="1"/>
        <end position="39"/>
    </location>
</feature>
<protein>
    <recommendedName>
        <fullName evidence="2">DUF1989 domain-containing protein</fullName>
    </recommendedName>
</protein>
<sequence length="281" mass="30875">MLGLVPLPPNRGPLAPSLHDNPGARAPEPSSDYASAGRAGRAGTYAMTRSLKSIQLSESEGNAPTTGSTNSHRASEIRPQSDMHVHCVSAGHGYAFEVKAGQHFRVVDLHGLQVVDLAAWALPDLKEKLSMAYTRFHLRGTTPTVGECLITNKDEPILRIVEDTVKVHDMTFMSCFPEMYEKLGQKGHRSCATNIAEVMKPYGMKSHLEVTDPFNIFQNTPNYTIKALNTSRPGDYIQFEALKDTVCAVSCCPYDLVGPPPPFEAYHFRVDMSRMVLMVGP</sequence>
<evidence type="ECO:0000256" key="1">
    <source>
        <dbReference type="SAM" id="MobiDB-lite"/>
    </source>
</evidence>
<name>U1GD14_ENDPU</name>
<dbReference type="EMBL" id="KE721402">
    <property type="protein sequence ID" value="ERF69586.1"/>
    <property type="molecule type" value="Genomic_DNA"/>
</dbReference>
<proteinExistence type="predicted"/>
<dbReference type="PANTHER" id="PTHR31527:SF0">
    <property type="entry name" value="RE64534P"/>
    <property type="match status" value="1"/>
</dbReference>
<evidence type="ECO:0000313" key="3">
    <source>
        <dbReference type="EMBL" id="ERF69586.1"/>
    </source>
</evidence>
<dbReference type="OrthoDB" id="504708at2759"/>
<feature type="region of interest" description="Disordered" evidence="1">
    <location>
        <begin position="55"/>
        <end position="78"/>
    </location>
</feature>
<feature type="compositionally biased region" description="Polar residues" evidence="1">
    <location>
        <begin position="55"/>
        <end position="72"/>
    </location>
</feature>
<dbReference type="HOGENOM" id="CLU_990545_0_0_1"/>
<evidence type="ECO:0000259" key="2">
    <source>
        <dbReference type="Pfam" id="PF09347"/>
    </source>
</evidence>
<dbReference type="GeneID" id="19236970"/>
<dbReference type="Proteomes" id="UP000019373">
    <property type="component" value="Unassembled WGS sequence"/>
</dbReference>
<organism evidence="3 4">
    <name type="scientific">Endocarpon pusillum (strain Z07020 / HMAS-L-300199)</name>
    <name type="common">Lichen-forming fungus</name>
    <dbReference type="NCBI Taxonomy" id="1263415"/>
    <lineage>
        <taxon>Eukaryota</taxon>
        <taxon>Fungi</taxon>
        <taxon>Dikarya</taxon>
        <taxon>Ascomycota</taxon>
        <taxon>Pezizomycotina</taxon>
        <taxon>Eurotiomycetes</taxon>
        <taxon>Chaetothyriomycetidae</taxon>
        <taxon>Verrucariales</taxon>
        <taxon>Verrucariaceae</taxon>
        <taxon>Endocarpon</taxon>
    </lineage>
</organism>
<dbReference type="RefSeq" id="XP_007804843.1">
    <property type="nucleotide sequence ID" value="XM_007806652.1"/>
</dbReference>
<evidence type="ECO:0000313" key="4">
    <source>
        <dbReference type="Proteomes" id="UP000019373"/>
    </source>
</evidence>
<accession>U1GD14</accession>
<dbReference type="InterPro" id="IPR018959">
    <property type="entry name" value="DUF1989"/>
</dbReference>
<dbReference type="AlphaFoldDB" id="U1GD14"/>
<reference evidence="4" key="1">
    <citation type="journal article" date="2014" name="BMC Genomics">
        <title>Genome characteristics reveal the impact of lichenization on lichen-forming fungus Endocarpon pusillum Hedwig (Verrucariales, Ascomycota).</title>
        <authorList>
            <person name="Wang Y.-Y."/>
            <person name="Liu B."/>
            <person name="Zhang X.-Y."/>
            <person name="Zhou Q.-M."/>
            <person name="Zhang T."/>
            <person name="Li H."/>
            <person name="Yu Y.-F."/>
            <person name="Zhang X.-L."/>
            <person name="Hao X.-Y."/>
            <person name="Wang M."/>
            <person name="Wang L."/>
            <person name="Wei J.-C."/>
        </authorList>
    </citation>
    <scope>NUCLEOTIDE SEQUENCE [LARGE SCALE GENOMIC DNA]</scope>
    <source>
        <strain evidence="4">Z07020 / HMAS-L-300199</strain>
    </source>
</reference>
<dbReference type="Pfam" id="PF09347">
    <property type="entry name" value="DUF1989"/>
    <property type="match status" value="1"/>
</dbReference>
<dbReference type="eggNOG" id="ENOG502QSJ0">
    <property type="taxonomic scope" value="Eukaryota"/>
</dbReference>
<keyword evidence="4" id="KW-1185">Reference proteome</keyword>